<keyword evidence="2" id="KW-0812">Transmembrane</keyword>
<dbReference type="GeneID" id="20317581"/>
<dbReference type="KEGG" id="ovi:T265_03394"/>
<keyword evidence="4" id="KW-1185">Reference proteome</keyword>
<gene>
    <name evidence="3" type="ORF">T265_03394</name>
</gene>
<keyword evidence="2" id="KW-0472">Membrane</keyword>
<keyword evidence="1" id="KW-0175">Coiled coil</keyword>
<dbReference type="OrthoDB" id="6231932at2759"/>
<evidence type="ECO:0000256" key="1">
    <source>
        <dbReference type="SAM" id="Coils"/>
    </source>
</evidence>
<evidence type="ECO:0000313" key="3">
    <source>
        <dbReference type="EMBL" id="KER30132.1"/>
    </source>
</evidence>
<feature type="transmembrane region" description="Helical" evidence="2">
    <location>
        <begin position="1101"/>
        <end position="1121"/>
    </location>
</feature>
<sequence>MLSMMMMMRRRRMTMMMMINLHETRYIAAVHFKFLPFFPTQFGCLAMAQLSQHRYVFLWCGILCCVAFTSSNLQTTKRMHGFRPPKGRIYSAYRLDSKTGFIRPVAKVVPHPAKKGKEAEKIVAYSENEFTMFEAVPLSLEQFIRSYGHGLVDISWHINEISPVVHIHMLWIEETNRPISLPCWAPAEPKTIGFFETTSRGHKRTWLIGQGNTLSLSLASAFGYKTDPSSGALLLSPFLGMQATHNVFTCLLSRESSSEEKARPRVSFTETHMLYIQTEEERLQSATDSRLEIELELAAFAPESLSPACHVYGNEWDPVCREASWQQIRTIDVHSNNSGYRYFHNEHLNYDGKNELADQTRDIIKDFCRIYLCSAEMCKFTPDVYSNKTVVLQEKRISIPEFVHFAGDTLKLTDGSLQKVETNWELPTSNGTRNTYQLPGNAVLRMVTKMAFTNGFMAFTNGFLDCNIARRLFEPDIGDLQETAHHMALDEAPFNPLANMLRHQELTWVSEEETPDAVKYRPTFCSDKKESAIDYETGDVPIYNASAGYTIIFSMPYDNAETMSVHIGDMEGGSECDVTVGCDQSTCSVTVQQNSARRQIKANHMPQKGLYSTFRPFDSPEDRLIVVLVVEPTDTRWQQAFQQVTMYRNGLRVAEGAIAVFEPSKFIVCSGLITTDLTPGSWVKILNWPETELAGPSQARAKRAYEHLLRPCRESFTGVPYSASGQIRRLTLHPNNEKHIHFALSGALCSSPCMPSGEGGELINFECITTSESEPCMRYYFVSIKRENYEVAQNASNWQYAAFAIQFCGATIERILEDSPYSILNRETHSCNISGEVRSLMDWLRCERDKSLAELQDNVIGPNQCRLISADRRAPVGTSKLKLVPVVKKCEPKASDPTLFPNYIRPPRHRVRRLTYNERSCPIGYRKAKSLDSYTCIPCPPDSFADLETELTSCQGCPLARPSTYSAEAASSAQCSNDQLNKLRGLFFRYDMSNLSEDEWDRSFNLSAQLWWNQNHTSITNLDHLKPEEKYLEQQRQAVALFQAMTQLTFSKGEVFLMLMVSASLSVFGGVNFLLLLAATSRPAKCPGADFYGPQASLRERIGMAIYCALARLAIMIATIFQRIKLRALRGLMSARRSMRDSRMSTATSHLSRKFSNLIKSRYEGYKLPPLTEGQKKLVHLLTRTTIDRIVEAAERDLTATRERRRFISEQYQQRRHDAGEVEAEAHEAELAAEAAKREAEKAARVVLDTKEGRAKTSAISKAEEAKKLADDLAARATDLRALAIKRLQALKEFAMERHLLEEERQAARWLSESDWRAVEHAAAELRAYMKLPRFHTPEYFLLLPGMYDQAEARSTIYPAPERDQQIESRSST</sequence>
<reference evidence="3 4" key="1">
    <citation type="submission" date="2013-11" db="EMBL/GenBank/DDBJ databases">
        <title>Opisthorchis viverrini - life in the bile duct.</title>
        <authorList>
            <person name="Young N.D."/>
            <person name="Nagarajan N."/>
            <person name="Lin S.J."/>
            <person name="Korhonen P.K."/>
            <person name="Jex A.R."/>
            <person name="Hall R.S."/>
            <person name="Safavi-Hemami H."/>
            <person name="Kaewkong W."/>
            <person name="Bertrand D."/>
            <person name="Gao S."/>
            <person name="Seet Q."/>
            <person name="Wongkham S."/>
            <person name="Teh B.T."/>
            <person name="Wongkham C."/>
            <person name="Intapan P.M."/>
            <person name="Maleewong W."/>
            <person name="Yang X."/>
            <person name="Hu M."/>
            <person name="Wang Z."/>
            <person name="Hofmann A."/>
            <person name="Sternberg P.W."/>
            <person name="Tan P."/>
            <person name="Wang J."/>
            <person name="Gasser R.B."/>
        </authorList>
    </citation>
    <scope>NUCLEOTIDE SEQUENCE [LARGE SCALE GENOMIC DNA]</scope>
</reference>
<evidence type="ECO:0000256" key="2">
    <source>
        <dbReference type="SAM" id="Phobius"/>
    </source>
</evidence>
<organism evidence="3 4">
    <name type="scientific">Opisthorchis viverrini</name>
    <name type="common">Southeast Asian liver fluke</name>
    <dbReference type="NCBI Taxonomy" id="6198"/>
    <lineage>
        <taxon>Eukaryota</taxon>
        <taxon>Metazoa</taxon>
        <taxon>Spiralia</taxon>
        <taxon>Lophotrochozoa</taxon>
        <taxon>Platyhelminthes</taxon>
        <taxon>Trematoda</taxon>
        <taxon>Digenea</taxon>
        <taxon>Opisthorchiida</taxon>
        <taxon>Opisthorchiata</taxon>
        <taxon>Opisthorchiidae</taxon>
        <taxon>Opisthorchis</taxon>
    </lineage>
</organism>
<feature type="transmembrane region" description="Helical" evidence="2">
    <location>
        <begin position="1055"/>
        <end position="1081"/>
    </location>
</feature>
<proteinExistence type="predicted"/>
<accession>A0A074ZW70</accession>
<protein>
    <submittedName>
        <fullName evidence="3">Uncharacterized protein</fullName>
    </submittedName>
</protein>
<name>A0A074ZW70_OPIVI</name>
<dbReference type="Proteomes" id="UP000054324">
    <property type="component" value="Unassembled WGS sequence"/>
</dbReference>
<dbReference type="CTD" id="20317581"/>
<keyword evidence="2" id="KW-1133">Transmembrane helix</keyword>
<dbReference type="RefSeq" id="XP_009166127.1">
    <property type="nucleotide sequence ID" value="XM_009167863.1"/>
</dbReference>
<feature type="transmembrane region" description="Helical" evidence="2">
    <location>
        <begin position="56"/>
        <end position="73"/>
    </location>
</feature>
<dbReference type="EMBL" id="KL596666">
    <property type="protein sequence ID" value="KER30132.1"/>
    <property type="molecule type" value="Genomic_DNA"/>
</dbReference>
<evidence type="ECO:0000313" key="4">
    <source>
        <dbReference type="Proteomes" id="UP000054324"/>
    </source>
</evidence>
<feature type="coiled-coil region" evidence="1">
    <location>
        <begin position="1191"/>
        <end position="1283"/>
    </location>
</feature>